<comment type="caution">
    <text evidence="1">The sequence shown here is derived from an EMBL/GenBank/DDBJ whole genome shotgun (WGS) entry which is preliminary data.</text>
</comment>
<dbReference type="EMBL" id="PXYT01000047">
    <property type="protein sequence ID" value="PSR25896.1"/>
    <property type="molecule type" value="Genomic_DNA"/>
</dbReference>
<reference evidence="1 2" key="1">
    <citation type="journal article" date="2014" name="BMC Genomics">
        <title>Comparison of environmental and isolate Sulfobacillus genomes reveals diverse carbon, sulfur, nitrogen, and hydrogen metabolisms.</title>
        <authorList>
            <person name="Justice N.B."/>
            <person name="Norman A."/>
            <person name="Brown C.T."/>
            <person name="Singh A."/>
            <person name="Thomas B.C."/>
            <person name="Banfield J.F."/>
        </authorList>
    </citation>
    <scope>NUCLEOTIDE SEQUENCE [LARGE SCALE GENOMIC DNA]</scope>
    <source>
        <strain evidence="1">AMDSBA1</strain>
    </source>
</reference>
<gene>
    <name evidence="1" type="ORF">C7B43_15575</name>
</gene>
<accession>A0A2T2WUI7</accession>
<name>A0A2T2WUI7_9FIRM</name>
<dbReference type="AlphaFoldDB" id="A0A2T2WUI7"/>
<organism evidence="1 2">
    <name type="scientific">Sulfobacillus benefaciens</name>
    <dbReference type="NCBI Taxonomy" id="453960"/>
    <lineage>
        <taxon>Bacteria</taxon>
        <taxon>Bacillati</taxon>
        <taxon>Bacillota</taxon>
        <taxon>Clostridia</taxon>
        <taxon>Eubacteriales</taxon>
        <taxon>Clostridiales Family XVII. Incertae Sedis</taxon>
        <taxon>Sulfobacillus</taxon>
    </lineage>
</organism>
<proteinExistence type="predicted"/>
<sequence>MDESPTTLPSFTATLISQIFAEDPYGERHGSIEKYPEAARDRTLKGARILHHPKPGRDRWTREVFHTRTGPGFSQTPVNWKFRVSRHPQQ</sequence>
<dbReference type="Proteomes" id="UP000242699">
    <property type="component" value="Unassembled WGS sequence"/>
</dbReference>
<protein>
    <submittedName>
        <fullName evidence="1">Uncharacterized protein</fullName>
    </submittedName>
</protein>
<evidence type="ECO:0000313" key="1">
    <source>
        <dbReference type="EMBL" id="PSR25896.1"/>
    </source>
</evidence>
<evidence type="ECO:0000313" key="2">
    <source>
        <dbReference type="Proteomes" id="UP000242699"/>
    </source>
</evidence>